<sequence>MEKMIVICMGSSCFARGNRDHLELIENYLHGNRIDAEVRFSGCRCRGECGRGPNLEINGNLYHEVDTGTLLDLLEFHFSGVTIET</sequence>
<keyword evidence="2" id="KW-1185">Reference proteome</keyword>
<dbReference type="SUPFAM" id="SSF52833">
    <property type="entry name" value="Thioredoxin-like"/>
    <property type="match status" value="1"/>
</dbReference>
<protein>
    <submittedName>
        <fullName evidence="1">Uncharacterized protein</fullName>
    </submittedName>
</protein>
<accession>A0A6C2U4U0</accession>
<dbReference type="Proteomes" id="UP000366872">
    <property type="component" value="Unassembled WGS sequence"/>
</dbReference>
<reference evidence="1 2" key="1">
    <citation type="submission" date="2019-04" db="EMBL/GenBank/DDBJ databases">
        <authorList>
            <person name="Van Vliet M D."/>
        </authorList>
    </citation>
    <scope>NUCLEOTIDE SEQUENCE [LARGE SCALE GENOMIC DNA]</scope>
    <source>
        <strain evidence="1 2">F1</strain>
    </source>
</reference>
<organism evidence="1 2">
    <name type="scientific">Pontiella desulfatans</name>
    <dbReference type="NCBI Taxonomy" id="2750659"/>
    <lineage>
        <taxon>Bacteria</taxon>
        <taxon>Pseudomonadati</taxon>
        <taxon>Kiritimatiellota</taxon>
        <taxon>Kiritimatiellia</taxon>
        <taxon>Kiritimatiellales</taxon>
        <taxon>Pontiellaceae</taxon>
        <taxon>Pontiella</taxon>
    </lineage>
</organism>
<dbReference type="Pfam" id="PF01257">
    <property type="entry name" value="2Fe-2S_thioredx"/>
    <property type="match status" value="1"/>
</dbReference>
<dbReference type="EMBL" id="CAAHFG010000002">
    <property type="protein sequence ID" value="VGO14837.1"/>
    <property type="molecule type" value="Genomic_DNA"/>
</dbReference>
<dbReference type="AlphaFoldDB" id="A0A6C2U4U0"/>
<name>A0A6C2U4U0_PONDE</name>
<dbReference type="Gene3D" id="3.40.30.10">
    <property type="entry name" value="Glutaredoxin"/>
    <property type="match status" value="1"/>
</dbReference>
<dbReference type="InterPro" id="IPR036249">
    <property type="entry name" value="Thioredoxin-like_sf"/>
</dbReference>
<proteinExistence type="predicted"/>
<gene>
    <name evidence="1" type="ORF">PDESU_03406</name>
</gene>
<evidence type="ECO:0000313" key="1">
    <source>
        <dbReference type="EMBL" id="VGO14837.1"/>
    </source>
</evidence>
<evidence type="ECO:0000313" key="2">
    <source>
        <dbReference type="Proteomes" id="UP000366872"/>
    </source>
</evidence>
<dbReference type="CDD" id="cd02980">
    <property type="entry name" value="TRX_Fd_family"/>
    <property type="match status" value="1"/>
</dbReference>